<evidence type="ECO:0000256" key="1">
    <source>
        <dbReference type="ARBA" id="ARBA00001561"/>
    </source>
</evidence>
<evidence type="ECO:0000256" key="12">
    <source>
        <dbReference type="ARBA" id="ARBA00042615"/>
    </source>
</evidence>
<dbReference type="GO" id="GO:0071555">
    <property type="term" value="P:cell wall organization"/>
    <property type="evidence" value="ECO:0007669"/>
    <property type="project" value="UniProtKB-KW"/>
</dbReference>
<keyword evidence="7" id="KW-0479">Metal-binding</keyword>
<dbReference type="GO" id="GO:0008745">
    <property type="term" value="F:N-acetylmuramoyl-L-alanine amidase activity"/>
    <property type="evidence" value="ECO:0007669"/>
    <property type="project" value="UniProtKB-EC"/>
</dbReference>
<keyword evidence="10" id="KW-0961">Cell wall biogenesis/degradation</keyword>
<keyword evidence="9" id="KW-0862">Zinc</keyword>
<dbReference type="InterPro" id="IPR002502">
    <property type="entry name" value="Amidase_domain"/>
</dbReference>
<dbReference type="Pfam" id="PF01510">
    <property type="entry name" value="Amidase_2"/>
    <property type="match status" value="1"/>
</dbReference>
<evidence type="ECO:0000256" key="7">
    <source>
        <dbReference type="ARBA" id="ARBA00022723"/>
    </source>
</evidence>
<dbReference type="GO" id="GO:0005737">
    <property type="term" value="C:cytoplasm"/>
    <property type="evidence" value="ECO:0007669"/>
    <property type="project" value="UniProtKB-SubCell"/>
</dbReference>
<accession>A0A0R2SEL9</accession>
<dbReference type="SMART" id="SM00644">
    <property type="entry name" value="Ami_2"/>
    <property type="match status" value="1"/>
</dbReference>
<evidence type="ECO:0000256" key="9">
    <source>
        <dbReference type="ARBA" id="ARBA00022833"/>
    </source>
</evidence>
<comment type="similarity">
    <text evidence="4">Belongs to the N-acetylmuramoyl-L-alanine amidase 2 family.</text>
</comment>
<dbReference type="EC" id="3.5.1.28" evidence="5"/>
<evidence type="ECO:0000256" key="3">
    <source>
        <dbReference type="ARBA" id="ARBA00004496"/>
    </source>
</evidence>
<comment type="subcellular location">
    <subcellularLocation>
        <location evidence="3">Cytoplasm</location>
    </subcellularLocation>
</comment>
<dbReference type="CDD" id="cd06583">
    <property type="entry name" value="PGRP"/>
    <property type="match status" value="1"/>
</dbReference>
<proteinExistence type="inferred from homology"/>
<evidence type="ECO:0000313" key="14">
    <source>
        <dbReference type="EMBL" id="KRO73273.1"/>
    </source>
</evidence>
<dbReference type="PANTHER" id="PTHR30417">
    <property type="entry name" value="N-ACETYLMURAMOYL-L-ALANINE AMIDASE AMID"/>
    <property type="match status" value="1"/>
</dbReference>
<evidence type="ECO:0000256" key="5">
    <source>
        <dbReference type="ARBA" id="ARBA00011901"/>
    </source>
</evidence>
<evidence type="ECO:0000256" key="8">
    <source>
        <dbReference type="ARBA" id="ARBA00022801"/>
    </source>
</evidence>
<comment type="catalytic activity">
    <reaction evidence="1">
        <text>Hydrolyzes the link between N-acetylmuramoyl residues and L-amino acid residues in certain cell-wall glycopeptides.</text>
        <dbReference type="EC" id="3.5.1.28"/>
    </reaction>
</comment>
<evidence type="ECO:0000256" key="4">
    <source>
        <dbReference type="ARBA" id="ARBA00007553"/>
    </source>
</evidence>
<evidence type="ECO:0000259" key="13">
    <source>
        <dbReference type="SMART" id="SM00644"/>
    </source>
</evidence>
<keyword evidence="6" id="KW-0963">Cytoplasm</keyword>
<dbReference type="SUPFAM" id="SSF55846">
    <property type="entry name" value="N-acetylmuramoyl-L-alanine amidase-like"/>
    <property type="match status" value="1"/>
</dbReference>
<dbReference type="Proteomes" id="UP000051934">
    <property type="component" value="Unassembled WGS sequence"/>
</dbReference>
<evidence type="ECO:0000313" key="15">
    <source>
        <dbReference type="Proteomes" id="UP000051934"/>
    </source>
</evidence>
<gene>
    <name evidence="14" type="ORF">ABR69_07280</name>
</gene>
<dbReference type="InterPro" id="IPR036505">
    <property type="entry name" value="Amidase/PGRP_sf"/>
</dbReference>
<dbReference type="GO" id="GO:0009254">
    <property type="term" value="P:peptidoglycan turnover"/>
    <property type="evidence" value="ECO:0007669"/>
    <property type="project" value="TreeGrafter"/>
</dbReference>
<sequence>MKYSITKGELVPAEQVASPNFGERPAGVSIDLVVVHSISLPPGEYGSGAIQRFFCNQLESSEHPYFEEIAGLKVSAHVLIERSGKVVQFVNFDRRAWHAGRSEHRGREECNDFSIGIELEGTDCDVYEEAQYASLAAILVALEFYYPDVTTDRIVGHSDIAPGRKTDPGVGFDWQKLNSEIARLRVSS</sequence>
<feature type="domain" description="N-acetylmuramoyl-L-alanine amidase" evidence="13">
    <location>
        <begin position="18"/>
        <end position="169"/>
    </location>
</feature>
<evidence type="ECO:0000256" key="11">
    <source>
        <dbReference type="ARBA" id="ARBA00039257"/>
    </source>
</evidence>
<dbReference type="PANTHER" id="PTHR30417:SF4">
    <property type="entry name" value="1,6-ANHYDRO-N-ACETYLMURAMYL-L-ALANINE AMIDASE AMPD"/>
    <property type="match status" value="1"/>
</dbReference>
<comment type="cofactor">
    <cofactor evidence="2">
        <name>Zn(2+)</name>
        <dbReference type="ChEBI" id="CHEBI:29105"/>
    </cofactor>
</comment>
<evidence type="ECO:0000256" key="2">
    <source>
        <dbReference type="ARBA" id="ARBA00001947"/>
    </source>
</evidence>
<dbReference type="InterPro" id="IPR051206">
    <property type="entry name" value="NAMLAA_amidase_2"/>
</dbReference>
<dbReference type="GO" id="GO:0009253">
    <property type="term" value="P:peptidoglycan catabolic process"/>
    <property type="evidence" value="ECO:0007669"/>
    <property type="project" value="InterPro"/>
</dbReference>
<organism evidence="14 15">
    <name type="scientific">OM182 bacterium BACL3 MAG-120507-bin80</name>
    <dbReference type="NCBI Taxonomy" id="1655577"/>
    <lineage>
        <taxon>Bacteria</taxon>
        <taxon>Pseudomonadati</taxon>
        <taxon>Pseudomonadota</taxon>
        <taxon>Gammaproteobacteria</taxon>
        <taxon>OMG group</taxon>
        <taxon>OM182 clade</taxon>
    </lineage>
</organism>
<comment type="caution">
    <text evidence="14">The sequence shown here is derived from an EMBL/GenBank/DDBJ whole genome shotgun (WGS) entry which is preliminary data.</text>
</comment>
<evidence type="ECO:0000256" key="6">
    <source>
        <dbReference type="ARBA" id="ARBA00022490"/>
    </source>
</evidence>
<keyword evidence="8" id="KW-0378">Hydrolase</keyword>
<name>A0A0R2SEL9_9GAMM</name>
<dbReference type="Gene3D" id="3.40.80.10">
    <property type="entry name" value="Peptidoglycan recognition protein-like"/>
    <property type="match status" value="1"/>
</dbReference>
<evidence type="ECO:0000256" key="10">
    <source>
        <dbReference type="ARBA" id="ARBA00023316"/>
    </source>
</evidence>
<dbReference type="AlphaFoldDB" id="A0A0R2SEL9"/>
<dbReference type="NCBIfam" id="NF008758">
    <property type="entry name" value="PRK11789.1"/>
    <property type="match status" value="1"/>
</dbReference>
<dbReference type="EMBL" id="LIBB01000013">
    <property type="protein sequence ID" value="KRO73273.1"/>
    <property type="molecule type" value="Genomic_DNA"/>
</dbReference>
<dbReference type="GO" id="GO:0046872">
    <property type="term" value="F:metal ion binding"/>
    <property type="evidence" value="ECO:0007669"/>
    <property type="project" value="UniProtKB-KW"/>
</dbReference>
<protein>
    <recommendedName>
        <fullName evidence="11">1,6-anhydro-N-acetylmuramyl-L-alanine amidase AmpD</fullName>
        <ecNumber evidence="5">3.5.1.28</ecNumber>
    </recommendedName>
    <alternativeName>
        <fullName evidence="12">N-acetylmuramoyl-L-alanine amidase</fullName>
    </alternativeName>
</protein>
<reference evidence="14 15" key="1">
    <citation type="submission" date="2015-10" db="EMBL/GenBank/DDBJ databases">
        <title>Metagenome-Assembled Genomes uncover a global brackish microbiome.</title>
        <authorList>
            <person name="Hugerth L.W."/>
            <person name="Larsson J."/>
            <person name="Alneberg J."/>
            <person name="Lindh M.V."/>
            <person name="Legrand C."/>
            <person name="Pinhassi J."/>
            <person name="Andersson A.F."/>
        </authorList>
    </citation>
    <scope>NUCLEOTIDE SEQUENCE [LARGE SCALE GENOMIC DNA]</scope>
    <source>
        <strain evidence="14">BACL4 MAG-120507-bin80</strain>
    </source>
</reference>